<dbReference type="GO" id="GO:0005975">
    <property type="term" value="P:carbohydrate metabolic process"/>
    <property type="evidence" value="ECO:0007669"/>
    <property type="project" value="InterPro"/>
</dbReference>
<dbReference type="RefSeq" id="WP_143158810.1">
    <property type="nucleotide sequence ID" value="NZ_FQYR01000003.1"/>
</dbReference>
<organism evidence="3 4">
    <name type="scientific">Rubritalea squalenifaciens DSM 18772</name>
    <dbReference type="NCBI Taxonomy" id="1123071"/>
    <lineage>
        <taxon>Bacteria</taxon>
        <taxon>Pseudomonadati</taxon>
        <taxon>Verrucomicrobiota</taxon>
        <taxon>Verrucomicrobiia</taxon>
        <taxon>Verrucomicrobiales</taxon>
        <taxon>Rubritaleaceae</taxon>
        <taxon>Rubritalea</taxon>
    </lineage>
</organism>
<keyword evidence="4" id="KW-1185">Reference proteome</keyword>
<gene>
    <name evidence="3" type="ORF">SAMN02745181_1447</name>
</gene>
<evidence type="ECO:0000313" key="3">
    <source>
        <dbReference type="EMBL" id="SHJ20333.1"/>
    </source>
</evidence>
<protein>
    <submittedName>
        <fullName evidence="3">N-acylglucosamine 2-epimerase</fullName>
    </submittedName>
</protein>
<evidence type="ECO:0000256" key="2">
    <source>
        <dbReference type="ARBA" id="ARBA00023235"/>
    </source>
</evidence>
<reference evidence="3 4" key="1">
    <citation type="submission" date="2016-11" db="EMBL/GenBank/DDBJ databases">
        <authorList>
            <person name="Jaros S."/>
            <person name="Januszkiewicz K."/>
            <person name="Wedrychowicz H."/>
        </authorList>
    </citation>
    <scope>NUCLEOTIDE SEQUENCE [LARGE SCALE GENOMIC DNA]</scope>
    <source>
        <strain evidence="3 4">DSM 18772</strain>
    </source>
</reference>
<accession>A0A1M6HDW0</accession>
<dbReference type="PANTHER" id="PTHR15108">
    <property type="entry name" value="N-ACYLGLUCOSAMINE-2-EPIMERASE"/>
    <property type="match status" value="1"/>
</dbReference>
<dbReference type="InterPro" id="IPR010819">
    <property type="entry name" value="AGE/CE"/>
</dbReference>
<name>A0A1M6HDW0_9BACT</name>
<dbReference type="AlphaFoldDB" id="A0A1M6HDW0"/>
<dbReference type="OrthoDB" id="5141876at2"/>
<dbReference type="FunFam" id="1.50.10.10:FF:000021">
    <property type="entry name" value="N-acylglucosamine 2-epimerase"/>
    <property type="match status" value="1"/>
</dbReference>
<dbReference type="InParanoid" id="A0A1M6HDW0"/>
<keyword evidence="2" id="KW-0413">Isomerase</keyword>
<comment type="similarity">
    <text evidence="1">Belongs to the N-acylglucosamine 2-epimerase family.</text>
</comment>
<dbReference type="Proteomes" id="UP000184510">
    <property type="component" value="Unassembled WGS sequence"/>
</dbReference>
<dbReference type="InterPro" id="IPR012341">
    <property type="entry name" value="6hp_glycosidase-like_sf"/>
</dbReference>
<evidence type="ECO:0000256" key="1">
    <source>
        <dbReference type="ARBA" id="ARBA00008558"/>
    </source>
</evidence>
<dbReference type="Pfam" id="PF07221">
    <property type="entry name" value="GlcNAc_2-epim"/>
    <property type="match status" value="1"/>
</dbReference>
<dbReference type="EMBL" id="FQYR01000003">
    <property type="protein sequence ID" value="SHJ20333.1"/>
    <property type="molecule type" value="Genomic_DNA"/>
</dbReference>
<dbReference type="InterPro" id="IPR008928">
    <property type="entry name" value="6-hairpin_glycosidase_sf"/>
</dbReference>
<dbReference type="SUPFAM" id="SSF48208">
    <property type="entry name" value="Six-hairpin glycosidases"/>
    <property type="match status" value="1"/>
</dbReference>
<dbReference type="STRING" id="1123071.SAMN02745181_1447"/>
<evidence type="ECO:0000313" key="4">
    <source>
        <dbReference type="Proteomes" id="UP000184510"/>
    </source>
</evidence>
<sequence>MENVGAVQTKGYSQQELKELKDFYLDSLLGDTLPFWLKEGVDREHGGYLLMRDADGSLIDDDKSVWFQGRFATILGMLYNEYEQRDEWLEAAKAGVDFLKKHCVDTDGRMFFMMTREGKPLRKRRYFFSEAFAISAFAQVAKASGDEQLAQEARDLFRKCMSYYDGEISLEPKFTDERPGKGIGVPMIFLNVAQQLVDTVGCSYAESCIDRFIDEMRAFVKDDIACVMEVLSPADDIIDHIAERTCNPGHAIEAAWFILHESIRRQGDDELQALGLKMLDYMWERGWDKDHGGILYFVDPTGKPVQEYWHDMKFWWPQCETIIATLMAYQLTGDEKYAKWHQMIHEYTHRVFPDKEHGEWFGYFHRDGVLANRAKGNHFKGPFHLPRMQWACYKLLSDQ</sequence>
<dbReference type="Gene3D" id="1.50.10.10">
    <property type="match status" value="1"/>
</dbReference>
<proteinExistence type="inferred from homology"/>
<dbReference type="GO" id="GO:0016853">
    <property type="term" value="F:isomerase activity"/>
    <property type="evidence" value="ECO:0007669"/>
    <property type="project" value="UniProtKB-KW"/>
</dbReference>